<protein>
    <submittedName>
        <fullName evidence="1">Uncharacterized protein</fullName>
    </submittedName>
</protein>
<gene>
    <name evidence="1" type="ORF">HUU93_06960</name>
</gene>
<dbReference type="AlphaFoldDB" id="A0A849XTI5"/>
<reference evidence="1 2" key="1">
    <citation type="submission" date="2020-04" db="EMBL/GenBank/DDBJ databases">
        <authorList>
            <person name="Pieper L."/>
        </authorList>
    </citation>
    <scope>NUCLEOTIDE SEQUENCE [LARGE SCALE GENOMIC DNA]</scope>
    <source>
        <strain evidence="1 2">F22</strain>
    </source>
</reference>
<accession>A0A849XTI5</accession>
<dbReference type="EMBL" id="JABWDC010000020">
    <property type="protein sequence ID" value="NUN86344.1"/>
    <property type="molecule type" value="Genomic_DNA"/>
</dbReference>
<sequence length="139" mass="15504">MEQDGGQEVPEGAKTQTGYCRFCGQAGIIHALEEWSQAEVDEEATCKCECDEAKKYAESKERVQKAKNRINELFGDNAERPIDTDVVEVMLKTVDAIEARHMKGITIDVGMGVKAKVAKMAKESIKVERSETSKKTYEE</sequence>
<comment type="caution">
    <text evidence="1">The sequence shown here is derived from an EMBL/GenBank/DDBJ whole genome shotgun (WGS) entry which is preliminary data.</text>
</comment>
<evidence type="ECO:0000313" key="1">
    <source>
        <dbReference type="EMBL" id="NUN86344.1"/>
    </source>
</evidence>
<organism evidence="1 2">
    <name type="scientific">Coprococcus comes</name>
    <dbReference type="NCBI Taxonomy" id="410072"/>
    <lineage>
        <taxon>Bacteria</taxon>
        <taxon>Bacillati</taxon>
        <taxon>Bacillota</taxon>
        <taxon>Clostridia</taxon>
        <taxon>Lachnospirales</taxon>
        <taxon>Lachnospiraceae</taxon>
        <taxon>Coprococcus</taxon>
    </lineage>
</organism>
<proteinExistence type="predicted"/>
<dbReference type="Proteomes" id="UP000554488">
    <property type="component" value="Unassembled WGS sequence"/>
</dbReference>
<evidence type="ECO:0000313" key="2">
    <source>
        <dbReference type="Proteomes" id="UP000554488"/>
    </source>
</evidence>
<reference evidence="1 2" key="2">
    <citation type="submission" date="2020-07" db="EMBL/GenBank/DDBJ databases">
        <title>Bacterial metabolism rescues the inhibition of intestinal drug absorption by food and drug additives.</title>
        <authorList>
            <person name="Zou L."/>
            <person name="Spanogiannopoulos P."/>
            <person name="Chien H.-C."/>
            <person name="Pieper L.M."/>
            <person name="Cai W."/>
            <person name="Khuri N."/>
            <person name="Pottel J."/>
            <person name="Vora B."/>
            <person name="Ni Z."/>
            <person name="Tsakalozou E."/>
            <person name="Zhang W."/>
            <person name="Shoichet B.K."/>
            <person name="Giacomini K.M."/>
            <person name="Turnbaugh P.J."/>
        </authorList>
    </citation>
    <scope>NUCLEOTIDE SEQUENCE [LARGE SCALE GENOMIC DNA]</scope>
    <source>
        <strain evidence="1 2">F22</strain>
    </source>
</reference>
<name>A0A849XTI5_9FIRM</name>